<organism evidence="1 2">
    <name type="scientific">Tenacibaculum platacis</name>
    <dbReference type="NCBI Taxonomy" id="3137852"/>
    <lineage>
        <taxon>Bacteria</taxon>
        <taxon>Pseudomonadati</taxon>
        <taxon>Bacteroidota</taxon>
        <taxon>Flavobacteriia</taxon>
        <taxon>Flavobacteriales</taxon>
        <taxon>Flavobacteriaceae</taxon>
        <taxon>Tenacibaculum</taxon>
    </lineage>
</organism>
<name>A0ABM9P215_9FLAO</name>
<keyword evidence="2" id="KW-1185">Reference proteome</keyword>
<evidence type="ECO:0000313" key="2">
    <source>
        <dbReference type="Proteomes" id="UP001497416"/>
    </source>
</evidence>
<comment type="caution">
    <text evidence="1">The sequence shown here is derived from an EMBL/GenBank/DDBJ whole genome shotgun (WGS) entry which is preliminary data.</text>
</comment>
<dbReference type="Proteomes" id="UP001497416">
    <property type="component" value="Unassembled WGS sequence"/>
</dbReference>
<dbReference type="EMBL" id="CAXIXY010000004">
    <property type="protein sequence ID" value="CAL2087235.1"/>
    <property type="molecule type" value="Genomic_DNA"/>
</dbReference>
<protein>
    <submittedName>
        <fullName evidence="1">Uncharacterized protein</fullName>
    </submittedName>
</protein>
<dbReference type="RefSeq" id="WP_348712327.1">
    <property type="nucleotide sequence ID" value="NZ_CAXIXY010000004.1"/>
</dbReference>
<dbReference type="Pfam" id="PF20311">
    <property type="entry name" value="DUF6607"/>
    <property type="match status" value="1"/>
</dbReference>
<proteinExistence type="predicted"/>
<evidence type="ECO:0000313" key="1">
    <source>
        <dbReference type="EMBL" id="CAL2087235.1"/>
    </source>
</evidence>
<gene>
    <name evidence="1" type="ORF">T190607A01A_20772</name>
</gene>
<dbReference type="InterPro" id="IPR046715">
    <property type="entry name" value="DUF6607"/>
</dbReference>
<reference evidence="1 2" key="1">
    <citation type="submission" date="2024-05" db="EMBL/GenBank/DDBJ databases">
        <authorList>
            <person name="Duchaud E."/>
        </authorList>
    </citation>
    <scope>NUCLEOTIDE SEQUENCE [LARGE SCALE GENOMIC DNA]</scope>
    <source>
        <strain evidence="1">Ena-SAMPLE-TAB-13-05-2024-13:56:06:370-140302</strain>
    </source>
</reference>
<accession>A0ABM9P215</accession>
<sequence>MKKLIMVLTATAVSICSINAQKNKKEQDRDAIKAMSGCYKVGFNFTETFNYSTDSLYKPSKVKHDKALEWVEVVTDKNNKIQLQHLLIVGPKNRPHIVKHWRQDWLFENQDMFMFQKGTHWKYVELPKENVEGQWTQKVFQVDDSPRYEGTATWVHVDGKSYWENGTDAPLARREHTKRSDYNVMHRRNRHEITSEGWIHEQDNDKIVREDNKEDFILAQEKGYNTYVKVEDSKCEAAQKWWAEHKGLWKKIRKKWDKAFDMKKDITLQPKVNNKKLFSHLFALKADASKKEVNTIIDQFLN</sequence>